<comment type="caution">
    <text evidence="2">The sequence shown here is derived from an EMBL/GenBank/DDBJ whole genome shotgun (WGS) entry which is preliminary data.</text>
</comment>
<feature type="region of interest" description="Disordered" evidence="1">
    <location>
        <begin position="1"/>
        <end position="33"/>
    </location>
</feature>
<keyword evidence="3" id="KW-1185">Reference proteome</keyword>
<proteinExistence type="predicted"/>
<accession>A0A8J5WX13</accession>
<name>A0A8J5WX13_ZIZPA</name>
<protein>
    <submittedName>
        <fullName evidence="2">Uncharacterized protein</fullName>
    </submittedName>
</protein>
<feature type="region of interest" description="Disordered" evidence="1">
    <location>
        <begin position="77"/>
        <end position="112"/>
    </location>
</feature>
<gene>
    <name evidence="2" type="ORF">GUJ93_ZPchr0013g35556</name>
</gene>
<evidence type="ECO:0000256" key="1">
    <source>
        <dbReference type="SAM" id="MobiDB-lite"/>
    </source>
</evidence>
<dbReference type="EMBL" id="JAAALK010000079">
    <property type="protein sequence ID" value="KAG8096484.1"/>
    <property type="molecule type" value="Genomic_DNA"/>
</dbReference>
<dbReference type="Proteomes" id="UP000729402">
    <property type="component" value="Unassembled WGS sequence"/>
</dbReference>
<dbReference type="OrthoDB" id="10545381at2759"/>
<reference evidence="2" key="2">
    <citation type="submission" date="2021-02" db="EMBL/GenBank/DDBJ databases">
        <authorList>
            <person name="Kimball J.A."/>
            <person name="Haas M.W."/>
            <person name="Macchietto M."/>
            <person name="Kono T."/>
            <person name="Duquette J."/>
            <person name="Shao M."/>
        </authorList>
    </citation>
    <scope>NUCLEOTIDE SEQUENCE</scope>
    <source>
        <tissue evidence="2">Fresh leaf tissue</tissue>
    </source>
</reference>
<organism evidence="2 3">
    <name type="scientific">Zizania palustris</name>
    <name type="common">Northern wild rice</name>
    <dbReference type="NCBI Taxonomy" id="103762"/>
    <lineage>
        <taxon>Eukaryota</taxon>
        <taxon>Viridiplantae</taxon>
        <taxon>Streptophyta</taxon>
        <taxon>Embryophyta</taxon>
        <taxon>Tracheophyta</taxon>
        <taxon>Spermatophyta</taxon>
        <taxon>Magnoliopsida</taxon>
        <taxon>Liliopsida</taxon>
        <taxon>Poales</taxon>
        <taxon>Poaceae</taxon>
        <taxon>BOP clade</taxon>
        <taxon>Oryzoideae</taxon>
        <taxon>Oryzeae</taxon>
        <taxon>Zizaniinae</taxon>
        <taxon>Zizania</taxon>
    </lineage>
</organism>
<evidence type="ECO:0000313" key="3">
    <source>
        <dbReference type="Proteomes" id="UP000729402"/>
    </source>
</evidence>
<sequence length="214" mass="23695">MLTCCFRSRDHGTSSSSDEEAGEVEKTRQQPSASLCRANEAIAEDLFYHEFERRRRRRWFGETRRLMAKAKRRVLRAVGAAPPGPSGRRSNKPGDCGVVTAPVDGGREKDGPLATTEESAAAHAAETWFPPGGCSARCNLLARISSADRHGPSSLEEFLKSAVAAVRGKRGRSDVGRATASPIVPDNRRRWAEIAEAKARRQRYLREYCPFQRP</sequence>
<evidence type="ECO:0000313" key="2">
    <source>
        <dbReference type="EMBL" id="KAG8096484.1"/>
    </source>
</evidence>
<reference evidence="2" key="1">
    <citation type="journal article" date="2021" name="bioRxiv">
        <title>Whole Genome Assembly and Annotation of Northern Wild Rice, Zizania palustris L., Supports a Whole Genome Duplication in the Zizania Genus.</title>
        <authorList>
            <person name="Haas M."/>
            <person name="Kono T."/>
            <person name="Macchietto M."/>
            <person name="Millas R."/>
            <person name="McGilp L."/>
            <person name="Shao M."/>
            <person name="Duquette J."/>
            <person name="Hirsch C.N."/>
            <person name="Kimball J."/>
        </authorList>
    </citation>
    <scope>NUCLEOTIDE SEQUENCE</scope>
    <source>
        <tissue evidence="2">Fresh leaf tissue</tissue>
    </source>
</reference>
<dbReference type="AlphaFoldDB" id="A0A8J5WX13"/>